<evidence type="ECO:0000256" key="11">
    <source>
        <dbReference type="ARBA" id="ARBA00023157"/>
    </source>
</evidence>
<dbReference type="AlphaFoldDB" id="A0A0L6VK52"/>
<evidence type="ECO:0000256" key="12">
    <source>
        <dbReference type="ARBA" id="ARBA00023180"/>
    </source>
</evidence>
<evidence type="ECO:0000313" key="16">
    <source>
        <dbReference type="EMBL" id="KNZ61084.1"/>
    </source>
</evidence>
<evidence type="ECO:0000256" key="10">
    <source>
        <dbReference type="ARBA" id="ARBA00023136"/>
    </source>
</evidence>
<feature type="domain" description="CFEM" evidence="15">
    <location>
        <begin position="6"/>
        <end position="121"/>
    </location>
</feature>
<evidence type="ECO:0000259" key="15">
    <source>
        <dbReference type="PROSITE" id="PS52012"/>
    </source>
</evidence>
<sequence length="132" mass="14445">MLSNTFPIVALAAFVLLASTPATLAQDINGLPPCASKCLASALASGGKSCAQTDFACLCKNSEFVAASDKCYNSSCTTNDLAAAQKWSVSVSLCCSRRPARHGRSHSRCQWRRKRRQRPRECRQQHRQQLGR</sequence>
<reference evidence="16 17" key="1">
    <citation type="submission" date="2015-08" db="EMBL/GenBank/DDBJ databases">
        <title>Next Generation Sequencing and Analysis of the Genome of Puccinia sorghi L Schw, the Causal Agent of Maize Common Rust.</title>
        <authorList>
            <person name="Rochi L."/>
            <person name="Burguener G."/>
            <person name="Darino M."/>
            <person name="Turjanski A."/>
            <person name="Kreff E."/>
            <person name="Dieguez M.J."/>
            <person name="Sacco F."/>
        </authorList>
    </citation>
    <scope>NUCLEOTIDE SEQUENCE [LARGE SCALE GENOMIC DNA]</scope>
    <source>
        <strain evidence="16 17">RO10H11247</strain>
    </source>
</reference>
<dbReference type="PANTHER" id="PTHR37928">
    <property type="entry name" value="CFEM DOMAIN PROTEIN (AFU_ORTHOLOGUE AFUA_6G14090)"/>
    <property type="match status" value="1"/>
</dbReference>
<keyword evidence="4" id="KW-1003">Cell membrane</keyword>
<keyword evidence="10" id="KW-0472">Membrane</keyword>
<name>A0A0L6VK52_9BASI</name>
<evidence type="ECO:0000256" key="4">
    <source>
        <dbReference type="ARBA" id="ARBA00022475"/>
    </source>
</evidence>
<dbReference type="Pfam" id="PF05730">
    <property type="entry name" value="CFEM"/>
    <property type="match status" value="1"/>
</dbReference>
<evidence type="ECO:0000256" key="5">
    <source>
        <dbReference type="ARBA" id="ARBA00022525"/>
    </source>
</evidence>
<dbReference type="Proteomes" id="UP000037035">
    <property type="component" value="Unassembled WGS sequence"/>
</dbReference>
<dbReference type="PANTHER" id="PTHR37928:SF2">
    <property type="entry name" value="GPI ANCHORED CFEM DOMAIN PROTEIN (AFU_ORTHOLOGUE AFUA_6G10580)"/>
    <property type="match status" value="1"/>
</dbReference>
<evidence type="ECO:0000256" key="9">
    <source>
        <dbReference type="ARBA" id="ARBA00023004"/>
    </source>
</evidence>
<organism evidence="16 17">
    <name type="scientific">Puccinia sorghi</name>
    <dbReference type="NCBI Taxonomy" id="27349"/>
    <lineage>
        <taxon>Eukaryota</taxon>
        <taxon>Fungi</taxon>
        <taxon>Dikarya</taxon>
        <taxon>Basidiomycota</taxon>
        <taxon>Pucciniomycotina</taxon>
        <taxon>Pucciniomycetes</taxon>
        <taxon>Pucciniales</taxon>
        <taxon>Pucciniaceae</taxon>
        <taxon>Puccinia</taxon>
    </lineage>
</organism>
<dbReference type="GO" id="GO:0005886">
    <property type="term" value="C:plasma membrane"/>
    <property type="evidence" value="ECO:0007669"/>
    <property type="project" value="UniProtKB-SubCell"/>
</dbReference>
<comment type="caution">
    <text evidence="16">The sequence shown here is derived from an EMBL/GenBank/DDBJ whole genome shotgun (WGS) entry which is preliminary data.</text>
</comment>
<evidence type="ECO:0000256" key="3">
    <source>
        <dbReference type="ARBA" id="ARBA00010031"/>
    </source>
</evidence>
<evidence type="ECO:0000256" key="1">
    <source>
        <dbReference type="ARBA" id="ARBA00004609"/>
    </source>
</evidence>
<evidence type="ECO:0000256" key="7">
    <source>
        <dbReference type="ARBA" id="ARBA00022723"/>
    </source>
</evidence>
<dbReference type="InterPro" id="IPR051735">
    <property type="entry name" value="CFEM_domain"/>
</dbReference>
<comment type="subcellular location">
    <subcellularLocation>
        <location evidence="1">Cell membrane</location>
        <topology evidence="1">Lipid-anchor</topology>
        <topology evidence="1">GPI-anchor</topology>
    </subcellularLocation>
    <subcellularLocation>
        <location evidence="2">Secreted</location>
    </subcellularLocation>
</comment>
<dbReference type="VEuPathDB" id="FungiDB:VP01_1454g4"/>
<dbReference type="SMART" id="SM00747">
    <property type="entry name" value="CFEM"/>
    <property type="match status" value="1"/>
</dbReference>
<dbReference type="GO" id="GO:0005576">
    <property type="term" value="C:extracellular region"/>
    <property type="evidence" value="ECO:0007669"/>
    <property type="project" value="UniProtKB-SubCell"/>
</dbReference>
<gene>
    <name evidence="16" type="ORF">VP01_1454g4</name>
</gene>
<evidence type="ECO:0000256" key="13">
    <source>
        <dbReference type="ARBA" id="ARBA00023288"/>
    </source>
</evidence>
<keyword evidence="8 14" id="KW-0732">Signal</keyword>
<evidence type="ECO:0000256" key="14">
    <source>
        <dbReference type="SAM" id="SignalP"/>
    </source>
</evidence>
<feature type="chain" id="PRO_5005568621" description="CFEM domain-containing protein" evidence="14">
    <location>
        <begin position="26"/>
        <end position="132"/>
    </location>
</feature>
<dbReference type="PROSITE" id="PS52012">
    <property type="entry name" value="CFEM"/>
    <property type="match status" value="1"/>
</dbReference>
<protein>
    <recommendedName>
        <fullName evidence="15">CFEM domain-containing protein</fullName>
    </recommendedName>
</protein>
<keyword evidence="5" id="KW-0964">Secreted</keyword>
<keyword evidence="6" id="KW-0349">Heme</keyword>
<dbReference type="InterPro" id="IPR008427">
    <property type="entry name" value="Extracellular_membr_CFEM_dom"/>
</dbReference>
<dbReference type="EMBL" id="LAVV01005054">
    <property type="protein sequence ID" value="KNZ61084.1"/>
    <property type="molecule type" value="Genomic_DNA"/>
</dbReference>
<evidence type="ECO:0000256" key="6">
    <source>
        <dbReference type="ARBA" id="ARBA00022617"/>
    </source>
</evidence>
<accession>A0A0L6VK52</accession>
<feature type="signal peptide" evidence="14">
    <location>
        <begin position="1"/>
        <end position="25"/>
    </location>
</feature>
<keyword evidence="7" id="KW-0479">Metal-binding</keyword>
<comment type="similarity">
    <text evidence="3">Belongs to the RBT5 family.</text>
</comment>
<evidence type="ECO:0000256" key="2">
    <source>
        <dbReference type="ARBA" id="ARBA00004613"/>
    </source>
</evidence>
<keyword evidence="17" id="KW-1185">Reference proteome</keyword>
<dbReference type="OrthoDB" id="2507492at2759"/>
<evidence type="ECO:0000313" key="17">
    <source>
        <dbReference type="Proteomes" id="UP000037035"/>
    </source>
</evidence>
<dbReference type="GO" id="GO:0046872">
    <property type="term" value="F:metal ion binding"/>
    <property type="evidence" value="ECO:0007669"/>
    <property type="project" value="UniProtKB-KW"/>
</dbReference>
<keyword evidence="12" id="KW-0325">Glycoprotein</keyword>
<keyword evidence="11" id="KW-1015">Disulfide bond</keyword>
<proteinExistence type="inferred from homology"/>
<evidence type="ECO:0000256" key="8">
    <source>
        <dbReference type="ARBA" id="ARBA00022729"/>
    </source>
</evidence>
<keyword evidence="13" id="KW-0449">Lipoprotein</keyword>
<dbReference type="STRING" id="27349.A0A0L6VK52"/>
<keyword evidence="9" id="KW-0408">Iron</keyword>